<name>A0A2X3FDM0_KLEPN</name>
<dbReference type="AlphaFoldDB" id="A0A2X3FDM0"/>
<protein>
    <recommendedName>
        <fullName evidence="3">ANR family transcriptional regulator</fullName>
    </recommendedName>
</protein>
<dbReference type="NCBIfam" id="NF033650">
    <property type="entry name" value="ANR_neg_reg"/>
    <property type="match status" value="1"/>
</dbReference>
<evidence type="ECO:0000313" key="2">
    <source>
        <dbReference type="Proteomes" id="UP000250675"/>
    </source>
</evidence>
<dbReference type="Proteomes" id="UP000250675">
    <property type="component" value="Unassembled WGS sequence"/>
</dbReference>
<gene>
    <name evidence="1" type="ORF">NCTC9645_01883</name>
</gene>
<dbReference type="EMBL" id="UASO01000004">
    <property type="protein sequence ID" value="SQC20900.1"/>
    <property type="molecule type" value="Genomic_DNA"/>
</dbReference>
<sequence>MAFKYKDSPLYYRSAREAVQLEQAGEFDRAAKVWAKANRESRNELNQEWSERRNDFCLMQNMRERRKAVEDELSR</sequence>
<proteinExistence type="predicted"/>
<organism evidence="1 2">
    <name type="scientific">Klebsiella pneumoniae</name>
    <dbReference type="NCBI Taxonomy" id="573"/>
    <lineage>
        <taxon>Bacteria</taxon>
        <taxon>Pseudomonadati</taxon>
        <taxon>Pseudomonadota</taxon>
        <taxon>Gammaproteobacteria</taxon>
        <taxon>Enterobacterales</taxon>
        <taxon>Enterobacteriaceae</taxon>
        <taxon>Klebsiella/Raoultella group</taxon>
        <taxon>Klebsiella</taxon>
        <taxon>Klebsiella pneumoniae complex</taxon>
    </lineage>
</organism>
<evidence type="ECO:0008006" key="3">
    <source>
        <dbReference type="Google" id="ProtNLM"/>
    </source>
</evidence>
<dbReference type="InterPro" id="IPR047666">
    <property type="entry name" value="ANR_neg_reg"/>
</dbReference>
<accession>A0A2X3FDM0</accession>
<reference evidence="1 2" key="1">
    <citation type="submission" date="2018-06" db="EMBL/GenBank/DDBJ databases">
        <authorList>
            <consortium name="Pathogen Informatics"/>
            <person name="Doyle S."/>
        </authorList>
    </citation>
    <scope>NUCLEOTIDE SEQUENCE [LARGE SCALE GENOMIC DNA]</scope>
    <source>
        <strain evidence="1 2">NCTC9645</strain>
    </source>
</reference>
<evidence type="ECO:0000313" key="1">
    <source>
        <dbReference type="EMBL" id="SQC20900.1"/>
    </source>
</evidence>